<evidence type="ECO:0008006" key="4">
    <source>
        <dbReference type="Google" id="ProtNLM"/>
    </source>
</evidence>
<feature type="chain" id="PRO_5030670917" description="TraB/GumN family protein" evidence="1">
    <location>
        <begin position="24"/>
        <end position="286"/>
    </location>
</feature>
<keyword evidence="1" id="KW-0732">Signal</keyword>
<dbReference type="EMBL" id="JABKAU010000013">
    <property type="protein sequence ID" value="NVO31325.1"/>
    <property type="molecule type" value="Genomic_DNA"/>
</dbReference>
<evidence type="ECO:0000313" key="2">
    <source>
        <dbReference type="EMBL" id="NVO31325.1"/>
    </source>
</evidence>
<dbReference type="RefSeq" id="WP_176908235.1">
    <property type="nucleotide sequence ID" value="NZ_JABKAU010000013.1"/>
</dbReference>
<dbReference type="InterPro" id="IPR043749">
    <property type="entry name" value="DUF5694"/>
</dbReference>
<name>A0A7Y7PP44_9BACT</name>
<keyword evidence="3" id="KW-1185">Reference proteome</keyword>
<comment type="caution">
    <text evidence="2">The sequence shown here is derived from an EMBL/GenBank/DDBJ whole genome shotgun (WGS) entry which is preliminary data.</text>
</comment>
<accession>A0A7Y7PP44</accession>
<dbReference type="AlphaFoldDB" id="A0A7Y7PP44"/>
<reference evidence="2 3" key="1">
    <citation type="submission" date="2020-05" db="EMBL/GenBank/DDBJ databases">
        <title>Hymenobacter terrestris sp. nov. and Hymenobacter lapidiphilus sp. nov., isolated from regoliths in Antarctica.</title>
        <authorList>
            <person name="Sedlacek I."/>
            <person name="Pantucek R."/>
            <person name="Zeman M."/>
            <person name="Holochova P."/>
            <person name="Kralova S."/>
            <person name="Stankova E."/>
            <person name="Sedo O."/>
            <person name="Micenkova L."/>
            <person name="Svec P."/>
            <person name="Gupta V."/>
            <person name="Sood U."/>
            <person name="Korpole U.S."/>
            <person name="Lal R."/>
        </authorList>
    </citation>
    <scope>NUCLEOTIDE SEQUENCE [LARGE SCALE GENOMIC DNA]</scope>
    <source>
        <strain evidence="2 3">P5342</strain>
    </source>
</reference>
<sequence>MRFTSPSILLLLSCLLSGSSAYAQSKPAELLLIGSFHFHNPGADVAKMADVDVLTPKAQADLETITSQIAAFGPQKVFVEWEQKGQAELDELYARYRSGQYESYIRGRYTKPSTLNFYLKNEIIQLAFRTAKKANLPRVYGLDYVNTSFPYDSVRQSIKVAGQTALQQNLDAIFRAFEADFARKAQTFTLRQLLLDFNTPASLTANKGMYLEVFNRAGAVDNFVGAFLVSEWYRRNLYMYAILQKTVAPTDERVMVLVGAGHAAMLRDFVPYDQRFRLKEVHEVIR</sequence>
<organism evidence="2 3">
    <name type="scientific">Hymenobacter lapidiphilus</name>
    <dbReference type="NCBI Taxonomy" id="2608003"/>
    <lineage>
        <taxon>Bacteria</taxon>
        <taxon>Pseudomonadati</taxon>
        <taxon>Bacteroidota</taxon>
        <taxon>Cytophagia</taxon>
        <taxon>Cytophagales</taxon>
        <taxon>Hymenobacteraceae</taxon>
        <taxon>Hymenobacter</taxon>
    </lineage>
</organism>
<dbReference type="Proteomes" id="UP000565521">
    <property type="component" value="Unassembled WGS sequence"/>
</dbReference>
<dbReference type="Pfam" id="PF18950">
    <property type="entry name" value="DUF5694"/>
    <property type="match status" value="1"/>
</dbReference>
<evidence type="ECO:0000256" key="1">
    <source>
        <dbReference type="SAM" id="SignalP"/>
    </source>
</evidence>
<gene>
    <name evidence="2" type="ORF">HW554_08910</name>
</gene>
<protein>
    <recommendedName>
        <fullName evidence="4">TraB/GumN family protein</fullName>
    </recommendedName>
</protein>
<proteinExistence type="predicted"/>
<evidence type="ECO:0000313" key="3">
    <source>
        <dbReference type="Proteomes" id="UP000565521"/>
    </source>
</evidence>
<feature type="signal peptide" evidence="1">
    <location>
        <begin position="1"/>
        <end position="23"/>
    </location>
</feature>